<sequence length="67" mass="7655">MSHQFQATMTNLTQATLEMYLSMRSQATLRRVWILNPKLPLGEHNSSIIKLLEMVLAKPSHATMKES</sequence>
<dbReference type="EMBL" id="JACXVP010000006">
    <property type="protein sequence ID" value="KAG5600620.1"/>
    <property type="molecule type" value="Genomic_DNA"/>
</dbReference>
<proteinExistence type="predicted"/>
<dbReference type="Proteomes" id="UP000824120">
    <property type="component" value="Chromosome 6"/>
</dbReference>
<accession>A0A9J5YNB9</accession>
<reference evidence="1 2" key="1">
    <citation type="submission" date="2020-09" db="EMBL/GenBank/DDBJ databases">
        <title>De no assembly of potato wild relative species, Solanum commersonii.</title>
        <authorList>
            <person name="Cho K."/>
        </authorList>
    </citation>
    <scope>NUCLEOTIDE SEQUENCE [LARGE SCALE GENOMIC DNA]</scope>
    <source>
        <strain evidence="1">LZ3.2</strain>
        <tissue evidence="1">Leaf</tissue>
    </source>
</reference>
<evidence type="ECO:0000313" key="2">
    <source>
        <dbReference type="Proteomes" id="UP000824120"/>
    </source>
</evidence>
<keyword evidence="2" id="KW-1185">Reference proteome</keyword>
<name>A0A9J5YNB9_SOLCO</name>
<gene>
    <name evidence="1" type="ORF">H5410_031990</name>
</gene>
<dbReference type="AlphaFoldDB" id="A0A9J5YNB9"/>
<evidence type="ECO:0000313" key="1">
    <source>
        <dbReference type="EMBL" id="KAG5600620.1"/>
    </source>
</evidence>
<comment type="caution">
    <text evidence="1">The sequence shown here is derived from an EMBL/GenBank/DDBJ whole genome shotgun (WGS) entry which is preliminary data.</text>
</comment>
<protein>
    <submittedName>
        <fullName evidence="1">Uncharacterized protein</fullName>
    </submittedName>
</protein>
<organism evidence="1 2">
    <name type="scientific">Solanum commersonii</name>
    <name type="common">Commerson's wild potato</name>
    <name type="synonym">Commerson's nightshade</name>
    <dbReference type="NCBI Taxonomy" id="4109"/>
    <lineage>
        <taxon>Eukaryota</taxon>
        <taxon>Viridiplantae</taxon>
        <taxon>Streptophyta</taxon>
        <taxon>Embryophyta</taxon>
        <taxon>Tracheophyta</taxon>
        <taxon>Spermatophyta</taxon>
        <taxon>Magnoliopsida</taxon>
        <taxon>eudicotyledons</taxon>
        <taxon>Gunneridae</taxon>
        <taxon>Pentapetalae</taxon>
        <taxon>asterids</taxon>
        <taxon>lamiids</taxon>
        <taxon>Solanales</taxon>
        <taxon>Solanaceae</taxon>
        <taxon>Solanoideae</taxon>
        <taxon>Solaneae</taxon>
        <taxon>Solanum</taxon>
    </lineage>
</organism>